<comment type="caution">
    <text evidence="1">The sequence shown here is derived from an EMBL/GenBank/DDBJ whole genome shotgun (WGS) entry which is preliminary data.</text>
</comment>
<proteinExistence type="predicted"/>
<evidence type="ECO:0000313" key="2">
    <source>
        <dbReference type="Proteomes" id="UP000054776"/>
    </source>
</evidence>
<organism evidence="1 2">
    <name type="scientific">Trichinella spiralis</name>
    <name type="common">Trichina worm</name>
    <dbReference type="NCBI Taxonomy" id="6334"/>
    <lineage>
        <taxon>Eukaryota</taxon>
        <taxon>Metazoa</taxon>
        <taxon>Ecdysozoa</taxon>
        <taxon>Nematoda</taxon>
        <taxon>Enoplea</taxon>
        <taxon>Dorylaimia</taxon>
        <taxon>Trichinellida</taxon>
        <taxon>Trichinellidae</taxon>
        <taxon>Trichinella</taxon>
    </lineage>
</organism>
<dbReference type="EMBL" id="JYDH01000247">
    <property type="protein sequence ID" value="KRY27560.1"/>
    <property type="molecule type" value="Genomic_DNA"/>
</dbReference>
<accession>A0A0V1ARX8</accession>
<dbReference type="InParanoid" id="A0A0V1ARX8"/>
<feature type="non-terminal residue" evidence="1">
    <location>
        <position position="392"/>
    </location>
</feature>
<sequence length="392" mass="45321">MLFQGLSLRLPVARNEKELKHVCQVVKQGKALYNENPVEFIPGEGKPRLSIPMKMNETRRETLARHLDGDERNHSFHVVSRWKELHNETAVEFITGEGKPWRGISMEMNEMFSVTPCSFQTEKDLKHSFHVVSRWKALYNETPVEFITGEDKQRRGDKNDSVMLFQGLSLRLPVARTEKELKHVCQVVKQGKALYNENPVEFIPGEGKPRLSIPMKMNETRRETLARHLDGDERNHSFHVVSRWKELHNETAVEFITGEGKPWRGISMEMNEMFSVTPCSFQTEKDLKHSFHVVSRWKALYNETPVEFITGEDKQRRGIPMEKNIMLSVTLGSILMVSVNQTEREADFIYCYTTSHFFIISLHILIETQQGGLSDPDSEPPDAQIAIWPAMR</sequence>
<dbReference type="Proteomes" id="UP000054776">
    <property type="component" value="Unassembled WGS sequence"/>
</dbReference>
<reference evidence="1 2" key="1">
    <citation type="submission" date="2015-01" db="EMBL/GenBank/DDBJ databases">
        <title>Evolution of Trichinella species and genotypes.</title>
        <authorList>
            <person name="Korhonen P.K."/>
            <person name="Edoardo P."/>
            <person name="Giuseppe L.R."/>
            <person name="Gasser R.B."/>
        </authorList>
    </citation>
    <scope>NUCLEOTIDE SEQUENCE [LARGE SCALE GENOMIC DNA]</scope>
    <source>
        <strain evidence="1">ISS3</strain>
    </source>
</reference>
<name>A0A0V1ARX8_TRISP</name>
<protein>
    <submittedName>
        <fullName evidence="1">Uncharacterized protein</fullName>
    </submittedName>
</protein>
<dbReference type="AlphaFoldDB" id="A0A0V1ARX8"/>
<keyword evidence="2" id="KW-1185">Reference proteome</keyword>
<dbReference type="OrthoDB" id="5934695at2759"/>
<evidence type="ECO:0000313" key="1">
    <source>
        <dbReference type="EMBL" id="KRY27560.1"/>
    </source>
</evidence>
<gene>
    <name evidence="1" type="ORF">T01_4086</name>
</gene>